<evidence type="ECO:0000256" key="8">
    <source>
        <dbReference type="ARBA" id="ARBA00025705"/>
    </source>
</evidence>
<evidence type="ECO:0000256" key="9">
    <source>
        <dbReference type="ARBA" id="ARBA00060548"/>
    </source>
</evidence>
<dbReference type="InterPro" id="IPR003043">
    <property type="entry name" value="Uropor_MeTrfase_CS"/>
</dbReference>
<dbReference type="NCBIfam" id="NF004790">
    <property type="entry name" value="PRK06136.1"/>
    <property type="match status" value="1"/>
</dbReference>
<sequence>MRVGASSQRVLPLSLNWFKDANGAAFEQWSHPMIRKGEAHMSFIEDARWFTVAPAAGESGQPPKPGHVTLVGAGPGDPELLTLRAVKALRGARLVLYDHLVGKEVLRYVAEDADLIYVGKQSSHHTLPQESIIDLMVRLARSGRSLVRLKGGDGFIFGRGGEEVQALAEAGIAFDVVPGITAAQGAGACAGIPLTHRDHSATLVFATGHLRGDNEVALDWEALARPRQTVVIYMGMGTLPIICRELVRHGLPDSTPAALVEQASLPGQRCITGTLQDLPALAQQHRVRPPALIIVGDVVALQPQLMQGMLATMV</sequence>
<protein>
    <recommendedName>
        <fullName evidence="2">uroporphyrinogen-III C-methyltransferase</fullName>
        <ecNumber evidence="2">2.1.1.107</ecNumber>
    </recommendedName>
</protein>
<evidence type="ECO:0000259" key="10">
    <source>
        <dbReference type="Pfam" id="PF00590"/>
    </source>
</evidence>
<reference evidence="11 12" key="1">
    <citation type="journal article" date="2010" name="J. Bacteriol.">
        <title>Completed genome sequence of the anaerobic iron-oxidizing bacterium Acidovorax ebreus strain TPSY.</title>
        <authorList>
            <person name="Byrne-Bailey K.G."/>
            <person name="Weber K.A."/>
            <person name="Chair A.H."/>
            <person name="Bose S."/>
            <person name="Knox T."/>
            <person name="Spanbauer T.L."/>
            <person name="Chertkov O."/>
            <person name="Coates J.D."/>
        </authorList>
    </citation>
    <scope>NUCLEOTIDE SEQUENCE [LARGE SCALE GENOMIC DNA]</scope>
    <source>
        <strain evidence="11 12">TPSY</strain>
    </source>
</reference>
<evidence type="ECO:0000256" key="1">
    <source>
        <dbReference type="ARBA" id="ARBA00005879"/>
    </source>
</evidence>
<comment type="similarity">
    <text evidence="1">Belongs to the precorrin methyltransferase family.</text>
</comment>
<dbReference type="EC" id="2.1.1.107" evidence="2"/>
<evidence type="ECO:0000256" key="4">
    <source>
        <dbReference type="ARBA" id="ARBA00022603"/>
    </source>
</evidence>
<dbReference type="InterPro" id="IPR050161">
    <property type="entry name" value="Siro_Cobalamin_biosynth"/>
</dbReference>
<dbReference type="SUPFAM" id="SSF53790">
    <property type="entry name" value="Tetrapyrrole methylase"/>
    <property type="match status" value="1"/>
</dbReference>
<dbReference type="GO" id="GO:0019354">
    <property type="term" value="P:siroheme biosynthetic process"/>
    <property type="evidence" value="ECO:0007669"/>
    <property type="project" value="InterPro"/>
</dbReference>
<dbReference type="InterPro" id="IPR000878">
    <property type="entry name" value="4pyrrol_Mease"/>
</dbReference>
<keyword evidence="4" id="KW-0489">Methyltransferase</keyword>
<dbReference type="GO" id="GO:0032259">
    <property type="term" value="P:methylation"/>
    <property type="evidence" value="ECO:0007669"/>
    <property type="project" value="UniProtKB-KW"/>
</dbReference>
<gene>
    <name evidence="11" type="ordered locus">Dtpsy_1718</name>
</gene>
<evidence type="ECO:0000313" key="12">
    <source>
        <dbReference type="Proteomes" id="UP000000450"/>
    </source>
</evidence>
<name>A0A9J9UAQ3_ACIET</name>
<dbReference type="EMBL" id="CP001392">
    <property type="protein sequence ID" value="ACM33175.1"/>
    <property type="molecule type" value="Genomic_DNA"/>
</dbReference>
<keyword evidence="12" id="KW-1185">Reference proteome</keyword>
<dbReference type="PANTHER" id="PTHR45790:SF1">
    <property type="entry name" value="SIROHEME SYNTHASE"/>
    <property type="match status" value="1"/>
</dbReference>
<keyword evidence="7" id="KW-0627">Porphyrin biosynthesis</keyword>
<dbReference type="PROSITE" id="PS00839">
    <property type="entry name" value="SUMT_1"/>
    <property type="match status" value="1"/>
</dbReference>
<evidence type="ECO:0000256" key="5">
    <source>
        <dbReference type="ARBA" id="ARBA00022679"/>
    </source>
</evidence>
<dbReference type="AlphaFoldDB" id="A0A9J9UAQ3"/>
<proteinExistence type="inferred from homology"/>
<keyword evidence="6" id="KW-0949">S-adenosyl-L-methionine</keyword>
<evidence type="ECO:0000256" key="3">
    <source>
        <dbReference type="ARBA" id="ARBA00022573"/>
    </source>
</evidence>
<dbReference type="InterPro" id="IPR006366">
    <property type="entry name" value="CobA/CysG_C"/>
</dbReference>
<accession>A0A9J9UAQ3</accession>
<keyword evidence="5" id="KW-0808">Transferase</keyword>
<evidence type="ECO:0000313" key="11">
    <source>
        <dbReference type="EMBL" id="ACM33175.1"/>
    </source>
</evidence>
<organism evidence="11 12">
    <name type="scientific">Acidovorax ebreus (strain TPSY)</name>
    <name type="common">Diaphorobacter sp. (strain TPSY)</name>
    <dbReference type="NCBI Taxonomy" id="535289"/>
    <lineage>
        <taxon>Bacteria</taxon>
        <taxon>Pseudomonadati</taxon>
        <taxon>Pseudomonadota</taxon>
        <taxon>Betaproteobacteria</taxon>
        <taxon>Burkholderiales</taxon>
        <taxon>Comamonadaceae</taxon>
        <taxon>Diaphorobacter</taxon>
    </lineage>
</organism>
<dbReference type="KEGG" id="dia:Dtpsy_1718"/>
<comment type="pathway">
    <text evidence="9">Cofactor biosynthesis; adenosylcobalamin biosynthesis; precorrin-2 from uroporphyrinogen III: step 1/1.</text>
</comment>
<evidence type="ECO:0000256" key="7">
    <source>
        <dbReference type="ARBA" id="ARBA00023244"/>
    </source>
</evidence>
<dbReference type="Gene3D" id="3.30.950.10">
    <property type="entry name" value="Methyltransferase, Cobalt-precorrin-4 Transmethylase, Domain 2"/>
    <property type="match status" value="1"/>
</dbReference>
<dbReference type="FunFam" id="3.40.1010.10:FF:000001">
    <property type="entry name" value="Siroheme synthase"/>
    <property type="match status" value="1"/>
</dbReference>
<evidence type="ECO:0000256" key="2">
    <source>
        <dbReference type="ARBA" id="ARBA00012162"/>
    </source>
</evidence>
<feature type="domain" description="Tetrapyrrole methylase" evidence="10">
    <location>
        <begin position="68"/>
        <end position="278"/>
    </location>
</feature>
<keyword evidence="3" id="KW-0169">Cobalamin biosynthesis</keyword>
<dbReference type="Proteomes" id="UP000000450">
    <property type="component" value="Chromosome"/>
</dbReference>
<dbReference type="PANTHER" id="PTHR45790">
    <property type="entry name" value="SIROHEME SYNTHASE-RELATED"/>
    <property type="match status" value="1"/>
</dbReference>
<dbReference type="GO" id="GO:0009236">
    <property type="term" value="P:cobalamin biosynthetic process"/>
    <property type="evidence" value="ECO:0007669"/>
    <property type="project" value="UniProtKB-KW"/>
</dbReference>
<dbReference type="FunFam" id="3.30.950.10:FF:000001">
    <property type="entry name" value="Siroheme synthase"/>
    <property type="match status" value="1"/>
</dbReference>
<dbReference type="CDD" id="cd11642">
    <property type="entry name" value="SUMT"/>
    <property type="match status" value="1"/>
</dbReference>
<dbReference type="NCBIfam" id="TIGR01469">
    <property type="entry name" value="cobA_cysG_Cterm"/>
    <property type="match status" value="1"/>
</dbReference>
<dbReference type="Gene3D" id="3.40.1010.10">
    <property type="entry name" value="Cobalt-precorrin-4 Transmethylase, Domain 1"/>
    <property type="match status" value="1"/>
</dbReference>
<dbReference type="InterPro" id="IPR035996">
    <property type="entry name" value="4pyrrol_Methylase_sf"/>
</dbReference>
<evidence type="ECO:0000256" key="6">
    <source>
        <dbReference type="ARBA" id="ARBA00022691"/>
    </source>
</evidence>
<dbReference type="Pfam" id="PF00590">
    <property type="entry name" value="TP_methylase"/>
    <property type="match status" value="1"/>
</dbReference>
<comment type="pathway">
    <text evidence="8">Porphyrin-containing compound metabolism; siroheme biosynthesis; precorrin-2 from uroporphyrinogen III: step 1/1.</text>
</comment>
<dbReference type="GO" id="GO:0004851">
    <property type="term" value="F:uroporphyrin-III C-methyltransferase activity"/>
    <property type="evidence" value="ECO:0007669"/>
    <property type="project" value="UniProtKB-EC"/>
</dbReference>
<dbReference type="InterPro" id="IPR014776">
    <property type="entry name" value="4pyrrole_Mease_sub2"/>
</dbReference>
<dbReference type="InterPro" id="IPR014777">
    <property type="entry name" value="4pyrrole_Mease_sub1"/>
</dbReference>